<dbReference type="EMBL" id="CP003179">
    <property type="protein sequence ID" value="AEW05336.1"/>
    <property type="molecule type" value="Genomic_DNA"/>
</dbReference>
<accession>G8U087</accession>
<dbReference type="Gene3D" id="3.40.50.300">
    <property type="entry name" value="P-loop containing nucleotide triphosphate hydrolases"/>
    <property type="match status" value="1"/>
</dbReference>
<dbReference type="InterPro" id="IPR016151">
    <property type="entry name" value="DNA_mismatch_repair_MutS_N"/>
</dbReference>
<organism evidence="9 10">
    <name type="scientific">Sulfobacillus acidophilus (strain ATCC 700253 / DSM 10332 / NAL)</name>
    <dbReference type="NCBI Taxonomy" id="679936"/>
    <lineage>
        <taxon>Bacteria</taxon>
        <taxon>Bacillati</taxon>
        <taxon>Bacillota</taxon>
        <taxon>Clostridia</taxon>
        <taxon>Eubacteriales</taxon>
        <taxon>Clostridiales Family XVII. Incertae Sedis</taxon>
        <taxon>Sulfobacillus</taxon>
    </lineage>
</organism>
<evidence type="ECO:0000256" key="5">
    <source>
        <dbReference type="ARBA" id="ARBA00023125"/>
    </source>
</evidence>
<reference evidence="9 10" key="2">
    <citation type="journal article" date="2012" name="Stand. Genomic Sci.">
        <title>Complete genome sequence of the moderately thermophilic mineral-sulfide-oxidizing firmicute Sulfobacillus acidophilus type strain (NAL(T)).</title>
        <authorList>
            <person name="Anderson I."/>
            <person name="Chertkov O."/>
            <person name="Chen A."/>
            <person name="Saunders E."/>
            <person name="Lapidus A."/>
            <person name="Nolan M."/>
            <person name="Lucas S."/>
            <person name="Hammon N."/>
            <person name="Deshpande S."/>
            <person name="Cheng J.F."/>
            <person name="Han C."/>
            <person name="Tapia R."/>
            <person name="Goodwin L.A."/>
            <person name="Pitluck S."/>
            <person name="Liolios K."/>
            <person name="Pagani I."/>
            <person name="Ivanova N."/>
            <person name="Mikhailova N."/>
            <person name="Pati A."/>
            <person name="Palaniappan K."/>
            <person name="Land M."/>
            <person name="Pan C."/>
            <person name="Rohde M."/>
            <person name="Pukall R."/>
            <person name="Goker M."/>
            <person name="Detter J.C."/>
            <person name="Woyke T."/>
            <person name="Bristow J."/>
            <person name="Eisen J.A."/>
            <person name="Markowitz V."/>
            <person name="Hugenholtz P."/>
            <person name="Kyrpides N.C."/>
            <person name="Klenk H.P."/>
            <person name="Mavromatis K."/>
        </authorList>
    </citation>
    <scope>NUCLEOTIDE SEQUENCE [LARGE SCALE GENOMIC DNA]</scope>
    <source>
        <strain evidence="10">ATCC 700253 / DSM 10332 / NAL</strain>
    </source>
</reference>
<dbReference type="Pfam" id="PF01624">
    <property type="entry name" value="MutS_I"/>
    <property type="match status" value="1"/>
</dbReference>
<evidence type="ECO:0000313" key="9">
    <source>
        <dbReference type="EMBL" id="AEW05336.1"/>
    </source>
</evidence>
<keyword evidence="6" id="KW-0234">DNA repair</keyword>
<dbReference type="SMART" id="SM00534">
    <property type="entry name" value="MUTSac"/>
    <property type="match status" value="1"/>
</dbReference>
<dbReference type="Gene3D" id="3.30.420.110">
    <property type="entry name" value="MutS, connector domain"/>
    <property type="match status" value="1"/>
</dbReference>
<evidence type="ECO:0000256" key="1">
    <source>
        <dbReference type="ARBA" id="ARBA00006271"/>
    </source>
</evidence>
<dbReference type="STRING" id="679936.Sulac_1843"/>
<dbReference type="Pfam" id="PF05192">
    <property type="entry name" value="MutS_III"/>
    <property type="match status" value="1"/>
</dbReference>
<protein>
    <recommendedName>
        <fullName evidence="7">DNA mismatch repair protein MutS</fullName>
    </recommendedName>
</protein>
<dbReference type="InterPro" id="IPR007696">
    <property type="entry name" value="DNA_mismatch_repair_MutS_core"/>
</dbReference>
<dbReference type="Gene3D" id="1.10.1420.10">
    <property type="match status" value="2"/>
</dbReference>
<dbReference type="GO" id="GO:0005524">
    <property type="term" value="F:ATP binding"/>
    <property type="evidence" value="ECO:0007669"/>
    <property type="project" value="UniProtKB-UniRule"/>
</dbReference>
<feature type="domain" description="DNA mismatch repair proteins mutS family" evidence="8">
    <location>
        <begin position="677"/>
        <end position="693"/>
    </location>
</feature>
<dbReference type="InterPro" id="IPR036187">
    <property type="entry name" value="DNA_mismatch_repair_MutS_sf"/>
</dbReference>
<dbReference type="SUPFAM" id="SSF53150">
    <property type="entry name" value="DNA repair protein MutS, domain II"/>
    <property type="match status" value="1"/>
</dbReference>
<evidence type="ECO:0000256" key="6">
    <source>
        <dbReference type="ARBA" id="ARBA00023204"/>
    </source>
</evidence>
<dbReference type="InterPro" id="IPR045076">
    <property type="entry name" value="MutS"/>
</dbReference>
<dbReference type="PATRIC" id="fig|679936.5.peg.1909"/>
<dbReference type="SUPFAM" id="SSF52540">
    <property type="entry name" value="P-loop containing nucleoside triphosphate hydrolases"/>
    <property type="match status" value="1"/>
</dbReference>
<dbReference type="SMART" id="SM00533">
    <property type="entry name" value="MUTSd"/>
    <property type="match status" value="1"/>
</dbReference>
<dbReference type="NCBIfam" id="TIGR01070">
    <property type="entry name" value="mutS1"/>
    <property type="match status" value="1"/>
</dbReference>
<dbReference type="InterPro" id="IPR000432">
    <property type="entry name" value="DNA_mismatch_repair_MutS_C"/>
</dbReference>
<dbReference type="InterPro" id="IPR007695">
    <property type="entry name" value="DNA_mismatch_repair_MutS-lik_N"/>
</dbReference>
<dbReference type="GO" id="GO:0006298">
    <property type="term" value="P:mismatch repair"/>
    <property type="evidence" value="ECO:0007669"/>
    <property type="project" value="UniProtKB-UniRule"/>
</dbReference>
<dbReference type="Pfam" id="PF00488">
    <property type="entry name" value="MutS_V"/>
    <property type="match status" value="1"/>
</dbReference>
<sequence length="842" mass="94540">MSHPVKTTPMLDQYYRLKAEQPDALLLFRLGDFYELFGPDAELAAPLLDLQLTSRDGRVPMCGVPHHALHQYARKLLEAGYTVAIAEQMEDPALAKGLVDRQIVRVLTPGTVIPEDDEGVPRLAVWYRDRSGWTLAVAELSTGTVHLVEGGLAEGDLEQLQELWALWHPDEFLSNHPLPFEVTSRAVTADGWFQKVSPLAVEKYLASAFHSVSLKSWGIDDPAHPRLAPVLWALWRYLESLQRRSPRHLTQIVWHALGGSVRIGPTQLAQLDIVDGPYSLYRHLDLTATKMGSRVLREWLERPLADRAAIESRHRRVVWLVQKALVRDQLREALAQVGDLSRRVARTVLGLARPRDLAAIRTALSRIPTIAALLVDAPDASGLDPEDTDWTELATLLDGLIDPPPARWDDSPLVKDGLDPEIDQQRQLLRDQRERLALLEATERERSRIKSLRVGYHRTYGYYLEVTKSQAKEVPGDWQRRQSTTHTERYSSDALRELEHQIQSADGTIRARERDWTEKWLQAITQSADRLTRVSRRLAEWDALNALAEAMVRYHYTSPQWVDDAAPVVIEGLQHPVLAQHLEDYVVSDLTISPPCRAIVITGPNMGGKSTYMRAIAQNVLMAQIGGGVAARRFQMPVRHAVLTRIGADDNLVRGQSTFMVEMEEVAAILRQAGSRALVLLDELGRGTSTYDGMALALAVMERLATADGPITLFATHYHELTDLAEQHPHMTNLTVEVVETARQPIFTHRVIPGRASRSYGIHVAQMAGLPPTVIARAKAYLKELESRHPSAAAPAEQITLFAPDPIWEQFRQSLLALNLDDVSPREAWQWLQQWQARLGGK</sequence>
<dbReference type="SUPFAM" id="SSF55271">
    <property type="entry name" value="DNA repair protein MutS, domain I"/>
    <property type="match status" value="1"/>
</dbReference>
<evidence type="ECO:0000256" key="3">
    <source>
        <dbReference type="ARBA" id="ARBA00022763"/>
    </source>
</evidence>
<dbReference type="SUPFAM" id="SSF48334">
    <property type="entry name" value="DNA repair protein MutS, domain III"/>
    <property type="match status" value="1"/>
</dbReference>
<evidence type="ECO:0000256" key="4">
    <source>
        <dbReference type="ARBA" id="ARBA00022840"/>
    </source>
</evidence>
<dbReference type="NCBIfam" id="NF003810">
    <property type="entry name" value="PRK05399.1"/>
    <property type="match status" value="1"/>
</dbReference>
<dbReference type="GO" id="GO:0030983">
    <property type="term" value="F:mismatched DNA binding"/>
    <property type="evidence" value="ECO:0007669"/>
    <property type="project" value="InterPro"/>
</dbReference>
<name>G8U087_SULAD</name>
<evidence type="ECO:0000256" key="7">
    <source>
        <dbReference type="NCBIfam" id="TIGR01070"/>
    </source>
</evidence>
<dbReference type="InterPro" id="IPR027417">
    <property type="entry name" value="P-loop_NTPase"/>
</dbReference>
<evidence type="ECO:0000259" key="8">
    <source>
        <dbReference type="PROSITE" id="PS00486"/>
    </source>
</evidence>
<keyword evidence="2" id="KW-0547">Nucleotide-binding</keyword>
<keyword evidence="5" id="KW-0238">DNA-binding</keyword>
<dbReference type="PIRSF" id="PIRSF037677">
    <property type="entry name" value="DNA_mis_repair_Msh6"/>
    <property type="match status" value="1"/>
</dbReference>
<keyword evidence="3" id="KW-0227">DNA damage</keyword>
<evidence type="ECO:0000313" key="10">
    <source>
        <dbReference type="Proteomes" id="UP000005439"/>
    </source>
</evidence>
<comment type="similarity">
    <text evidence="1">Belongs to the DNA mismatch repair MutS family.</text>
</comment>
<dbReference type="InterPro" id="IPR017261">
    <property type="entry name" value="DNA_mismatch_repair_MutS/MSH"/>
</dbReference>
<dbReference type="Pfam" id="PF05190">
    <property type="entry name" value="MutS_IV"/>
    <property type="match status" value="1"/>
</dbReference>
<dbReference type="InterPro" id="IPR007861">
    <property type="entry name" value="DNA_mismatch_repair_MutS_clamp"/>
</dbReference>
<dbReference type="GO" id="GO:0140664">
    <property type="term" value="F:ATP-dependent DNA damage sensor activity"/>
    <property type="evidence" value="ECO:0007669"/>
    <property type="project" value="InterPro"/>
</dbReference>
<dbReference type="PROSITE" id="PS00486">
    <property type="entry name" value="DNA_MISMATCH_REPAIR_2"/>
    <property type="match status" value="1"/>
</dbReference>
<dbReference type="Proteomes" id="UP000005439">
    <property type="component" value="Chromosome"/>
</dbReference>
<dbReference type="KEGG" id="sap:Sulac_1843"/>
<evidence type="ECO:0000256" key="2">
    <source>
        <dbReference type="ARBA" id="ARBA00022741"/>
    </source>
</evidence>
<dbReference type="HOGENOM" id="CLU_002472_3_1_9"/>
<dbReference type="InterPro" id="IPR005748">
    <property type="entry name" value="DNA_mismatch_repair_MutS"/>
</dbReference>
<reference evidence="10" key="1">
    <citation type="submission" date="2011-12" db="EMBL/GenBank/DDBJ databases">
        <title>The complete genome of chromosome of Sulfobacillus acidophilus DSM 10332.</title>
        <authorList>
            <person name="Lucas S."/>
            <person name="Han J."/>
            <person name="Lapidus A."/>
            <person name="Bruce D."/>
            <person name="Goodwin L."/>
            <person name="Pitluck S."/>
            <person name="Peters L."/>
            <person name="Kyrpides N."/>
            <person name="Mavromatis K."/>
            <person name="Ivanova N."/>
            <person name="Mikhailova N."/>
            <person name="Chertkov O."/>
            <person name="Saunders E."/>
            <person name="Detter J.C."/>
            <person name="Tapia R."/>
            <person name="Han C."/>
            <person name="Land M."/>
            <person name="Hauser L."/>
            <person name="Markowitz V."/>
            <person name="Cheng J.-F."/>
            <person name="Hugenholtz P."/>
            <person name="Woyke T."/>
            <person name="Wu D."/>
            <person name="Pukall R."/>
            <person name="Gehrich-Schroeter G."/>
            <person name="Schneider S."/>
            <person name="Klenk H.-P."/>
            <person name="Eisen J.A."/>
        </authorList>
    </citation>
    <scope>NUCLEOTIDE SEQUENCE [LARGE SCALE GENOMIC DNA]</scope>
    <source>
        <strain evidence="10">ATCC 700253 / DSM 10332 / NAL</strain>
    </source>
</reference>
<dbReference type="Gene3D" id="3.40.1170.10">
    <property type="entry name" value="DNA repair protein MutS, domain I"/>
    <property type="match status" value="1"/>
</dbReference>
<gene>
    <name evidence="9" type="ordered locus">Sulac_1843</name>
</gene>
<dbReference type="PANTHER" id="PTHR11361:SF34">
    <property type="entry name" value="DNA MISMATCH REPAIR PROTEIN MSH1, MITOCHONDRIAL"/>
    <property type="match status" value="1"/>
</dbReference>
<dbReference type="AlphaFoldDB" id="G8U087"/>
<dbReference type="PANTHER" id="PTHR11361">
    <property type="entry name" value="DNA MISMATCH REPAIR PROTEIN MUTS FAMILY MEMBER"/>
    <property type="match status" value="1"/>
</dbReference>
<proteinExistence type="inferred from homology"/>
<dbReference type="GO" id="GO:0005829">
    <property type="term" value="C:cytosol"/>
    <property type="evidence" value="ECO:0007669"/>
    <property type="project" value="TreeGrafter"/>
</dbReference>
<keyword evidence="4" id="KW-0067">ATP-binding</keyword>
<dbReference type="InterPro" id="IPR036678">
    <property type="entry name" value="MutS_con_dom_sf"/>
</dbReference>
<keyword evidence="10" id="KW-1185">Reference proteome</keyword>